<dbReference type="InterPro" id="IPR047992">
    <property type="entry name" value="BREX_PglZ"/>
</dbReference>
<feature type="domain" description="Alkaline phosphatase-like protein PglZ C-terminal" evidence="3">
    <location>
        <begin position="815"/>
        <end position="917"/>
    </location>
</feature>
<dbReference type="AlphaFoldDB" id="A0A371QBM6"/>
<accession>A0A371QBM6</accession>
<evidence type="ECO:0000259" key="3">
    <source>
        <dbReference type="Pfam" id="PF25863"/>
    </source>
</evidence>
<dbReference type="EMBL" id="QUAC01000007">
    <property type="protein sequence ID" value="REK92077.1"/>
    <property type="molecule type" value="Genomic_DNA"/>
</dbReference>
<gene>
    <name evidence="4" type="primary">pglZ</name>
    <name evidence="4" type="ORF">DY245_00985</name>
</gene>
<reference evidence="4 5" key="1">
    <citation type="submission" date="2018-08" db="EMBL/GenBank/DDBJ databases">
        <title>Streptomyces NEAU-D10 sp. nov., a novel Actinomycete isolated from soil.</title>
        <authorList>
            <person name="Jin L."/>
        </authorList>
    </citation>
    <scope>NUCLEOTIDE SEQUENCE [LARGE SCALE GENOMIC DNA]</scope>
    <source>
        <strain evidence="4 5">NEAU-D10</strain>
    </source>
</reference>
<dbReference type="NCBIfam" id="NF033446">
    <property type="entry name" value="BREX_PglZ_2"/>
    <property type="match status" value="1"/>
</dbReference>
<evidence type="ECO:0000313" key="4">
    <source>
        <dbReference type="EMBL" id="REK92077.1"/>
    </source>
</evidence>
<dbReference type="Pfam" id="PF25861">
    <property type="entry name" value="PglZ_2nd"/>
    <property type="match status" value="1"/>
</dbReference>
<evidence type="ECO:0000256" key="1">
    <source>
        <dbReference type="SAM" id="MobiDB-lite"/>
    </source>
</evidence>
<dbReference type="InterPro" id="IPR058882">
    <property type="entry name" value="PglZ_C"/>
</dbReference>
<dbReference type="OrthoDB" id="6725302at2"/>
<sequence length="923" mass="98184">MGALVPEVDQRVITGLLTTRLARTKGRRLLLVHGKYAAGGPEEFSVPVGDGTRRKVRVTHTTSVLGLTDAWQAHLAAEGADLLVVTTDVPGERISLDLLGEMVRSQIIAVDEADIVKQLFGAADLDPRMRRDPWLWLPAALIDAEADASQGGWPQYGAVLTLDAAMRALVGVRLGLEGLFEGGASVDVDALLAWSRTPGGPERLAVLSEAERRGITEWLAQSAGEAASVLLRLALQGRGPEATALGVLASVMTGDTASADAAVALGSVFGLGSRPSELRAYARAVSGTLTRWIGEASGRGPQSEEARQWVVDVLHQADRLADNAHLTAALAGNPFLPSGFQARLHGLADALSEGPQAAQAAWEHVVEHQLAAVLYPKRVELARMAVRLLRWLEAPEPAVSSVGQAVSAHVADWGWVDRALAQLWVGDGETEPVLAQAYRAVHDAARRRRALLDKAFAAQLGPWVQRATAAQPGGALPIEDVLRTIALPLAKVRPPLVLVLNGMSSAVAAQLGEELTGAGRWSELSSDGQRAAAVATIPSVTVISRATLLCGRPVSGGQSVEKDGFTAFWKQHRHAAVLFHKSEIPGPDGQLLDPRLVAAIASDDVVGVVLNTIGESLDHGQRSALADWSVSRVKYLAELLNSARGQGRPVVLVSDHGHVLDRTKVEVRPPAAEGVESARWRTGAEAGEGEIALSGPRVLENDGRVTVPWSEEIRYTPRKAGYHGGAALAEMTVPVLVLAPSAELAPAEWSELPRESIQPSWWEAETPSAPVPTPVRPAKRAAQAKPKPRPQEGELFADDAVKVPAAAPPAEPAMLTLGQQILDTTIYKHQRKFVRKSPEHKVVASVIDALDHAGGTLSLAAVAAAAIGSGGRTNTRPEGLVTVLTRLLNIEGYEVISLIDSRTRVRLNRETLREQFELPEESV</sequence>
<organism evidence="4 5">
    <name type="scientific">Streptomyces inhibens</name>
    <dbReference type="NCBI Taxonomy" id="2293571"/>
    <lineage>
        <taxon>Bacteria</taxon>
        <taxon>Bacillati</taxon>
        <taxon>Actinomycetota</taxon>
        <taxon>Actinomycetes</taxon>
        <taxon>Kitasatosporales</taxon>
        <taxon>Streptomycetaceae</taxon>
        <taxon>Streptomyces</taxon>
    </lineage>
</organism>
<dbReference type="SUPFAM" id="SSF53649">
    <property type="entry name" value="Alkaline phosphatase-like"/>
    <property type="match status" value="1"/>
</dbReference>
<name>A0A371QBM6_STRIH</name>
<evidence type="ECO:0000313" key="5">
    <source>
        <dbReference type="Proteomes" id="UP000262477"/>
    </source>
</evidence>
<comment type="caution">
    <text evidence="4">The sequence shown here is derived from an EMBL/GenBank/DDBJ whole genome shotgun (WGS) entry which is preliminary data.</text>
</comment>
<dbReference type="Proteomes" id="UP000262477">
    <property type="component" value="Unassembled WGS sequence"/>
</dbReference>
<proteinExistence type="predicted"/>
<protein>
    <submittedName>
        <fullName evidence="4">BREX-2 system phosphatase PglZ</fullName>
    </submittedName>
</protein>
<evidence type="ECO:0000259" key="2">
    <source>
        <dbReference type="Pfam" id="PF25861"/>
    </source>
</evidence>
<dbReference type="Pfam" id="PF25863">
    <property type="entry name" value="PglZ_C"/>
    <property type="match status" value="1"/>
</dbReference>
<dbReference type="InterPro" id="IPR058881">
    <property type="entry name" value="PglZ_2nd"/>
</dbReference>
<feature type="region of interest" description="Disordered" evidence="1">
    <location>
        <begin position="765"/>
        <end position="793"/>
    </location>
</feature>
<dbReference type="Pfam" id="PF08665">
    <property type="entry name" value="PglZ"/>
    <property type="match status" value="1"/>
</dbReference>
<feature type="domain" description="Alkaline phosphatase-like protein PglZ second" evidence="2">
    <location>
        <begin position="187"/>
        <end position="335"/>
    </location>
</feature>
<keyword evidence="5" id="KW-1185">Reference proteome</keyword>
<dbReference type="InterPro" id="IPR017850">
    <property type="entry name" value="Alkaline_phosphatase_core_sf"/>
</dbReference>